<evidence type="ECO:0000313" key="3">
    <source>
        <dbReference type="FlyBase" id="FBgn0265046"/>
    </source>
</evidence>
<accession>A0A0B4KGB5</accession>
<protein>
    <submittedName>
        <fullName evidence="2">Uncharacterized protein</fullName>
    </submittedName>
</protein>
<reference evidence="2 4" key="8">
    <citation type="journal article" date="2007" name="Science">
        <title>Sequence finishing and mapping of Drosophila melanogaster heterochromatin.</title>
        <authorList>
            <person name="Hoskins R.A."/>
            <person name="Carlson J.W."/>
            <person name="Kennedy C."/>
            <person name="Acevedo D."/>
            <person name="Evans-Holm M."/>
            <person name="Frise E."/>
            <person name="Wan K.H."/>
            <person name="Park S."/>
            <person name="Mendez-Lago M."/>
            <person name="Rossi F."/>
            <person name="Villasante A."/>
            <person name="Dimitri P."/>
            <person name="Karpen G.H."/>
            <person name="Celniker S.E."/>
        </authorList>
    </citation>
    <scope>NUCLEOTIDE SEQUENCE [LARGE SCALE GENOMIC DNA]</scope>
    <source>
        <strain evidence="4">Berkeley</strain>
    </source>
</reference>
<keyword evidence="4" id="KW-1185">Reference proteome</keyword>
<dbReference type="AGR" id="FB:FBgn0265046"/>
<dbReference type="EMBL" id="AE013599">
    <property type="protein sequence ID" value="AGB93662.1"/>
    <property type="molecule type" value="Genomic_DNA"/>
</dbReference>
<reference evidence="2 4" key="5">
    <citation type="journal article" date="2002" name="Genome Biol.">
        <title>Heterochromatic sequences in a Drosophila whole-genome shotgun assembly.</title>
        <authorList>
            <person name="Hoskins R.A."/>
            <person name="Smith C.D."/>
            <person name="Carlson J.W."/>
            <person name="Carvalho A.B."/>
            <person name="Halpern A."/>
            <person name="Kaminker J.S."/>
            <person name="Kennedy C."/>
            <person name="Mungall C.J."/>
            <person name="Sullivan B.A."/>
            <person name="Sutton G.G."/>
            <person name="Yasuhara J.C."/>
            <person name="Wakimoto B.T."/>
            <person name="Myers E.W."/>
            <person name="Celniker S.E."/>
            <person name="Rubin G.M."/>
            <person name="Karpen G.H."/>
        </authorList>
    </citation>
    <scope>NUCLEOTIDE SEQUENCE [LARGE SCALE GENOMIC DNA]</scope>
    <source>
        <strain evidence="4">Berkeley</strain>
    </source>
</reference>
<gene>
    <name evidence="2" type="primary">Dmel\CG44163</name>
    <name evidence="2 3" type="ORF">CG44163</name>
    <name evidence="2" type="ORF">Dmel_CG44163</name>
</gene>
<dbReference type="RefSeq" id="NP_001261131.1">
    <property type="nucleotide sequence ID" value="NM_001274202.1"/>
</dbReference>
<evidence type="ECO:0000313" key="4">
    <source>
        <dbReference type="Proteomes" id="UP000000803"/>
    </source>
</evidence>
<name>A0A0B4KGB5_DROME</name>
<organism evidence="2 4">
    <name type="scientific">Drosophila melanogaster</name>
    <name type="common">Fruit fly</name>
    <dbReference type="NCBI Taxonomy" id="7227"/>
    <lineage>
        <taxon>Eukaryota</taxon>
        <taxon>Metazoa</taxon>
        <taxon>Ecdysozoa</taxon>
        <taxon>Arthropoda</taxon>
        <taxon>Hexapoda</taxon>
        <taxon>Insecta</taxon>
        <taxon>Pterygota</taxon>
        <taxon>Neoptera</taxon>
        <taxon>Endopterygota</taxon>
        <taxon>Diptera</taxon>
        <taxon>Brachycera</taxon>
        <taxon>Muscomorpha</taxon>
        <taxon>Ephydroidea</taxon>
        <taxon>Drosophilidae</taxon>
        <taxon>Drosophila</taxon>
        <taxon>Sophophora</taxon>
    </lineage>
</organism>
<keyword evidence="1" id="KW-1133">Transmembrane helix</keyword>
<feature type="transmembrane region" description="Helical" evidence="1">
    <location>
        <begin position="86"/>
        <end position="109"/>
    </location>
</feature>
<dbReference type="VEuPathDB" id="VectorBase:FBgn0265046"/>
<reference evidence="2 4" key="9">
    <citation type="journal article" date="2015" name="G3 (Bethesda)">
        <title>Gene Model Annotations for Drosophila melanogaster: Impact of High-Throughput Data.</title>
        <authorList>
            <consortium name="FlyBase Consortium"/>
            <person name="Matthews B.B."/>
            <person name="Dos Santos G."/>
            <person name="Crosby M.A."/>
            <person name="Emmert D.B."/>
            <person name="St Pierre S.E."/>
            <person name="Gramates L.S."/>
            <person name="Zhou P."/>
            <person name="Schroeder A.J."/>
            <person name="Falls K."/>
            <person name="Strelets V."/>
            <person name="Russo S.M."/>
            <person name="Gelbart W.M."/>
            <person name="null"/>
        </authorList>
    </citation>
    <scope>NUCLEOTIDE SEQUENCE [LARGE SCALE GENOMIC DNA]</scope>
    <source>
        <strain evidence="4">Berkeley</strain>
    </source>
</reference>
<reference evidence="2 4" key="10">
    <citation type="journal article" date="2015" name="G3 (Bethesda)">
        <title>Gene Model Annotations for Drosophila melanogaster: The Rule-Benders.</title>
        <authorList>
            <consortium name="FlyBase Consortium"/>
            <person name="Crosby M.A."/>
            <person name="Gramates L.S."/>
            <person name="Dos Santos G."/>
            <person name="Matthews B.B."/>
            <person name="St Pierre S.E."/>
            <person name="Zhou P."/>
            <person name="Schroeder A.J."/>
            <person name="Falls K."/>
            <person name="Emmert D.B."/>
            <person name="Russo S.M."/>
            <person name="Gelbart W.M."/>
            <person name="null"/>
        </authorList>
    </citation>
    <scope>NUCLEOTIDE SEQUENCE [LARGE SCALE GENOMIC DNA]</scope>
    <source>
        <strain evidence="4">Berkeley</strain>
    </source>
</reference>
<dbReference type="KEGG" id="dme:Dmel_CG44163"/>
<keyword evidence="1" id="KW-0472">Membrane</keyword>
<dbReference type="OMA" id="CESCQYT"/>
<dbReference type="GeneID" id="14462623"/>
<dbReference type="InParanoid" id="A0A0B4KGB5"/>
<feature type="transmembrane region" description="Helical" evidence="1">
    <location>
        <begin position="44"/>
        <end position="66"/>
    </location>
</feature>
<dbReference type="FlyBase" id="FBgn0265046">
    <property type="gene designation" value="CG44163"/>
</dbReference>
<evidence type="ECO:0000313" key="2">
    <source>
        <dbReference type="EMBL" id="AGB93662.1"/>
    </source>
</evidence>
<dbReference type="SMR" id="A0A0B4KGB5"/>
<reference evidence="2 4" key="1">
    <citation type="journal article" date="2000" name="Science">
        <title>The genome sequence of Drosophila melanogaster.</title>
        <authorList>
            <person name="Adams M.D."/>
            <person name="Celniker S.E."/>
            <person name="Holt R.A."/>
            <person name="Evans C.A."/>
            <person name="Gocayne J.D."/>
            <person name="Amanatides P.G."/>
            <person name="Scherer S.E."/>
            <person name="Li P.W."/>
            <person name="Hoskins R.A."/>
            <person name="Galle R.F."/>
            <person name="George R.A."/>
            <person name="Lewis S.E."/>
            <person name="Richards S."/>
            <person name="Ashburner M."/>
            <person name="Henderson S.N."/>
            <person name="Sutton G.G."/>
            <person name="Wortman J.R."/>
            <person name="Yandell M.D."/>
            <person name="Zhang Q."/>
            <person name="Chen L.X."/>
            <person name="Brandon R.C."/>
            <person name="Rogers Y.H."/>
            <person name="Blazej R.G."/>
            <person name="Champe M."/>
            <person name="Pfeiffer B.D."/>
            <person name="Wan K.H."/>
            <person name="Doyle C."/>
            <person name="Baxter E.G."/>
            <person name="Helt G."/>
            <person name="Nelson C.R."/>
            <person name="Gabor G.L."/>
            <person name="Abril J.F."/>
            <person name="Agbayani A."/>
            <person name="An H.J."/>
            <person name="Andrews-Pfannkoch C."/>
            <person name="Baldwin D."/>
            <person name="Ballew R.M."/>
            <person name="Basu A."/>
            <person name="Baxendale J."/>
            <person name="Bayraktaroglu L."/>
            <person name="Beasley E.M."/>
            <person name="Beeson K.Y."/>
            <person name="Benos P.V."/>
            <person name="Berman B.P."/>
            <person name="Bhandari D."/>
            <person name="Bolshakov S."/>
            <person name="Borkova D."/>
            <person name="Botchan M.R."/>
            <person name="Bouck J."/>
            <person name="Brokstein P."/>
            <person name="Brottier P."/>
            <person name="Burtis K.C."/>
            <person name="Busam D.A."/>
            <person name="Butler H."/>
            <person name="Cadieu E."/>
            <person name="Center A."/>
            <person name="Chandra I."/>
            <person name="Cherry J.M."/>
            <person name="Cawley S."/>
            <person name="Dahlke C."/>
            <person name="Davenport L.B."/>
            <person name="Davies P."/>
            <person name="de Pablos B."/>
            <person name="Delcher A."/>
            <person name="Deng Z."/>
            <person name="Mays A.D."/>
            <person name="Dew I."/>
            <person name="Dietz S.M."/>
            <person name="Dodson K."/>
            <person name="Doup L.E."/>
            <person name="Downes M."/>
            <person name="Dugan-Rocha S."/>
            <person name="Dunkov B.C."/>
            <person name="Dunn P."/>
            <person name="Durbin K.J."/>
            <person name="Evangelista C.C."/>
            <person name="Ferraz C."/>
            <person name="Ferriera S."/>
            <person name="Fleischmann W."/>
            <person name="Fosler C."/>
            <person name="Gabrielian A.E."/>
            <person name="Garg N.S."/>
            <person name="Gelbart W.M."/>
            <person name="Glasser K."/>
            <person name="Glodek A."/>
            <person name="Gong F."/>
            <person name="Gorrell J.H."/>
            <person name="Gu Z."/>
            <person name="Guan P."/>
            <person name="Harris M."/>
            <person name="Harris N.L."/>
            <person name="Harvey D."/>
            <person name="Heiman T.J."/>
            <person name="Hernandez J.R."/>
            <person name="Houck J."/>
            <person name="Hostin D."/>
            <person name="Houston K.A."/>
            <person name="Howland T.J."/>
            <person name="Wei M.H."/>
            <person name="Ibegwam C."/>
            <person name="Jalali M."/>
            <person name="Kalush F."/>
            <person name="Karpen G.H."/>
            <person name="Ke Z."/>
            <person name="Kennison J.A."/>
            <person name="Ketchum K.A."/>
            <person name="Kimmel B.E."/>
            <person name="Kodira C.D."/>
            <person name="Kraft C."/>
            <person name="Kravitz S."/>
            <person name="Kulp D."/>
            <person name="Lai Z."/>
            <person name="Lasko P."/>
            <person name="Lei Y."/>
            <person name="Levitsky A.A."/>
            <person name="Li J."/>
            <person name="Li Z."/>
            <person name="Liang Y."/>
            <person name="Lin X."/>
            <person name="Liu X."/>
            <person name="Mattei B."/>
            <person name="McIntosh T.C."/>
            <person name="McLeod M.P."/>
            <person name="McPherson D."/>
            <person name="Merkulov G."/>
            <person name="Milshina N.V."/>
            <person name="Mobarry C."/>
            <person name="Morris J."/>
            <person name="Moshrefi A."/>
            <person name="Mount S.M."/>
            <person name="Moy M."/>
            <person name="Murphy B."/>
            <person name="Murphy L."/>
            <person name="Muzny D.M."/>
            <person name="Nelson D.L."/>
            <person name="Nelson D.R."/>
            <person name="Nelson K.A."/>
            <person name="Nixon K."/>
            <person name="Nusskern D.R."/>
            <person name="Pacleb J.M."/>
            <person name="Palazzolo M."/>
            <person name="Pittman G.S."/>
            <person name="Pan S."/>
            <person name="Pollard J."/>
            <person name="Puri V."/>
            <person name="Reese M.G."/>
            <person name="Reinert K."/>
            <person name="Remington K."/>
            <person name="Saunders R.D."/>
            <person name="Scheeler F."/>
            <person name="Shen H."/>
            <person name="Shue B.C."/>
            <person name="Siden-Kiamos I."/>
            <person name="Simpson M."/>
            <person name="Skupski M.P."/>
            <person name="Smith T."/>
            <person name="Spier E."/>
            <person name="Spradling A.C."/>
            <person name="Stapleton M."/>
            <person name="Strong R."/>
            <person name="Sun E."/>
            <person name="Svirskas R."/>
            <person name="Tector C."/>
            <person name="Turner R."/>
            <person name="Venter E."/>
            <person name="Wang A.H."/>
            <person name="Wang X."/>
            <person name="Wang Z.Y."/>
            <person name="Wassarman D.A."/>
            <person name="Weinstock G.M."/>
            <person name="Weissenbach J."/>
            <person name="Williams S.M."/>
            <person name="WoodageT"/>
            <person name="Worley K.C."/>
            <person name="Wu D."/>
            <person name="Yang S."/>
            <person name="Yao Q.A."/>
            <person name="Ye J."/>
            <person name="Yeh R.F."/>
            <person name="Zaveri J.S."/>
            <person name="Zhan M."/>
            <person name="Zhang G."/>
            <person name="Zhao Q."/>
            <person name="Zheng L."/>
            <person name="Zheng X.H."/>
            <person name="Zhong F.N."/>
            <person name="Zhong W."/>
            <person name="Zhou X."/>
            <person name="Zhu S."/>
            <person name="Zhu X."/>
            <person name="Smith H.O."/>
            <person name="Gibbs R.A."/>
            <person name="Myers E.W."/>
            <person name="Rubin G.M."/>
            <person name="Venter J.C."/>
        </authorList>
    </citation>
    <scope>NUCLEOTIDE SEQUENCE [LARGE SCALE GENOMIC DNA]</scope>
    <source>
        <strain evidence="4">Berkeley</strain>
    </source>
</reference>
<sequence length="118" mass="13133">MCIYTPDCCAIFYPIWCICFGAVGMLLGILMATSHSPHSDVVSFAFSIGFAVLVIALTYVIAGILMMLGDRLNNKSLFKTGIILSYIYPIMFALALYPIIVHLVAMVYLHSFKKNRWG</sequence>
<reference evidence="2 4" key="4">
    <citation type="journal article" date="2002" name="Genome Biol.">
        <title>The transposable elements of the Drosophila melanogaster euchromatin: a genomics perspective.</title>
        <authorList>
            <person name="Kaminker J.S."/>
            <person name="Bergman C.M."/>
            <person name="Kronmiller B."/>
            <person name="Carlson J."/>
            <person name="Svirskas R."/>
            <person name="Patel S."/>
            <person name="Frise E."/>
            <person name="Wheeler D.A."/>
            <person name="Lewis S.E."/>
            <person name="Rubin G.M."/>
            <person name="Ashburner M."/>
            <person name="Celniker S.E."/>
        </authorList>
    </citation>
    <scope>NUCLEOTIDE SEQUENCE [LARGE SCALE GENOMIC DNA]</scope>
    <source>
        <strain evidence="4">Berkeley</strain>
    </source>
</reference>
<reference evidence="2 4" key="11">
    <citation type="journal article" date="2015" name="Genome Res.">
        <title>The Release 6 reference sequence of the Drosophila melanogaster genome.</title>
        <authorList>
            <person name="Hoskins R.A."/>
            <person name="Carlson J.W."/>
            <person name="Wan K.H."/>
            <person name="Park S."/>
            <person name="Mendez I."/>
            <person name="Galle S.E."/>
            <person name="Booth B.W."/>
            <person name="Pfeiffer B.D."/>
            <person name="George R.A."/>
            <person name="Svirskas R."/>
            <person name="Krzywinski M."/>
            <person name="Schein J."/>
            <person name="Accardo M.C."/>
            <person name="Damia E."/>
            <person name="Messina G."/>
            <person name="Mendez-Lago M."/>
            <person name="de Pablos B."/>
            <person name="Demakova O.V."/>
            <person name="Andreyeva E.N."/>
            <person name="Boldyreva L.V."/>
            <person name="Marra M."/>
            <person name="Carvalho A.B."/>
            <person name="Dimitri P."/>
            <person name="Villasante A."/>
            <person name="Zhimulev I.F."/>
            <person name="Rubin G.M."/>
            <person name="Karpen G.H."/>
            <person name="Celniker S.E."/>
        </authorList>
    </citation>
    <scope>NUCLEOTIDE SEQUENCE [LARGE SCALE GENOMIC DNA]</scope>
    <source>
        <strain evidence="4">Berkeley</strain>
    </source>
</reference>
<dbReference type="BioGRID-ORCS" id="14462623">
    <property type="hits" value="0 hits in 1 CRISPR screen"/>
</dbReference>
<evidence type="ECO:0000256" key="1">
    <source>
        <dbReference type="SAM" id="Phobius"/>
    </source>
</evidence>
<reference evidence="2 4" key="2">
    <citation type="journal article" date="2002" name="Genome Biol.">
        <title>Finishing a whole-genome shotgun: release 3 of the Drosophila melanogaster euchromatic genome sequence.</title>
        <authorList>
            <person name="Celniker S.E."/>
            <person name="Wheeler D.A."/>
            <person name="Kronmiller B."/>
            <person name="Carlson J.W."/>
            <person name="Halpern A."/>
            <person name="Patel S."/>
            <person name="Adams M."/>
            <person name="Champe M."/>
            <person name="Dugan S.P."/>
            <person name="Frise E."/>
            <person name="Hodgson A."/>
            <person name="George R.A."/>
            <person name="Hoskins R.A."/>
            <person name="Laverty T."/>
            <person name="Muzny D.M."/>
            <person name="Nelson C.R."/>
            <person name="Pacleb J.M."/>
            <person name="Park S."/>
            <person name="Pfeiffer B.D."/>
            <person name="Richards S."/>
            <person name="Sodergren E.J."/>
            <person name="Svirskas R."/>
            <person name="Tabor P.E."/>
            <person name="Wan K."/>
            <person name="Stapleton M."/>
            <person name="Sutton G.G."/>
            <person name="Venter C."/>
            <person name="Weinstock G."/>
            <person name="Scherer S.E."/>
            <person name="Myers E.W."/>
            <person name="Gibbs R.A."/>
            <person name="Rubin G.M."/>
        </authorList>
    </citation>
    <scope>NUCLEOTIDE SEQUENCE [LARGE SCALE GENOMIC DNA]</scope>
    <source>
        <strain evidence="4">Berkeley</strain>
    </source>
</reference>
<proteinExistence type="predicted"/>
<reference evidence="2 4" key="6">
    <citation type="journal article" date="2005" name="PLoS Comput. Biol.">
        <title>Combined evidence annotation of transposable elements in genome sequences.</title>
        <authorList>
            <person name="Quesneville H."/>
            <person name="Bergman C.M."/>
            <person name="Andrieu O."/>
            <person name="Autard D."/>
            <person name="Nouaud D."/>
            <person name="Ashburner M."/>
            <person name="Anxolabehere D."/>
        </authorList>
    </citation>
    <scope>NUCLEOTIDE SEQUENCE [LARGE SCALE GENOMIC DNA]</scope>
    <source>
        <strain evidence="4">Berkeley</strain>
    </source>
</reference>
<dbReference type="OrthoDB" id="7870098at2759"/>
<dbReference type="AlphaFoldDB" id="A0A0B4KGB5"/>
<keyword evidence="1" id="KW-0812">Transmembrane</keyword>
<dbReference type="Proteomes" id="UP000000803">
    <property type="component" value="Chromosome 2R"/>
</dbReference>
<reference evidence="2 4" key="7">
    <citation type="journal article" date="2007" name="Science">
        <title>The Release 5.1 annotation of Drosophila melanogaster heterochromatin.</title>
        <authorList>
            <person name="Smith C.D."/>
            <person name="Shu S."/>
            <person name="Mungall C.J."/>
            <person name="Karpen G.H."/>
        </authorList>
    </citation>
    <scope>NUCLEOTIDE SEQUENCE [LARGE SCALE GENOMIC DNA]</scope>
    <source>
        <strain evidence="4">Berkeley</strain>
    </source>
</reference>
<feature type="transmembrane region" description="Helical" evidence="1">
    <location>
        <begin position="12"/>
        <end position="32"/>
    </location>
</feature>
<dbReference type="Bgee" id="FBgn0265046">
    <property type="expression patterns" value="Expressed in mid-late elongation-stage spermatid (Drosophila) in testis and 18 other cell types or tissues"/>
</dbReference>
<reference evidence="2 4" key="3">
    <citation type="journal article" date="2002" name="Genome Biol.">
        <title>Annotation of the Drosophila melanogaster euchromatic genome: a systematic review.</title>
        <authorList>
            <person name="Misra S."/>
            <person name="Crosby M.A."/>
            <person name="Mungall C.J."/>
            <person name="Matthews B.B."/>
            <person name="Campbell K.S."/>
            <person name="Hradecky P."/>
            <person name="Huang Y."/>
            <person name="Kaminker J.S."/>
            <person name="Millburn G.H."/>
            <person name="Prochnik S.E."/>
            <person name="Smith C.D."/>
            <person name="Tupy J.L."/>
            <person name="Whitfied E.J."/>
            <person name="Bayraktaroglu L."/>
            <person name="Berman B.P."/>
            <person name="Bettencourt B.R."/>
            <person name="Celniker S.E."/>
            <person name="de Grey A.D."/>
            <person name="Drysdale R.A."/>
            <person name="Harris N.L."/>
            <person name="Richter J."/>
            <person name="Russo S."/>
            <person name="Schroeder A.J."/>
            <person name="Shu S.Q."/>
            <person name="Stapleton M."/>
            <person name="Yamada C."/>
            <person name="Ashburner M."/>
            <person name="Gelbart W.M."/>
            <person name="Rubin G.M."/>
            <person name="Lewis S.E."/>
        </authorList>
    </citation>
    <scope>GENOME REANNOTATION</scope>
    <source>
        <strain evidence="4">Berkeley</strain>
    </source>
</reference>